<dbReference type="Gene3D" id="1.20.1050.10">
    <property type="match status" value="1"/>
</dbReference>
<dbReference type="SUPFAM" id="SSF47616">
    <property type="entry name" value="GST C-terminal domain-like"/>
    <property type="match status" value="1"/>
</dbReference>
<gene>
    <name evidence="2" type="ORF">FA15DRAFT_671246</name>
</gene>
<dbReference type="Pfam" id="PF22041">
    <property type="entry name" value="GST_C_7"/>
    <property type="match status" value="1"/>
</dbReference>
<organism evidence="2 3">
    <name type="scientific">Coprinopsis marcescibilis</name>
    <name type="common">Agaric fungus</name>
    <name type="synonym">Psathyrella marcescibilis</name>
    <dbReference type="NCBI Taxonomy" id="230819"/>
    <lineage>
        <taxon>Eukaryota</taxon>
        <taxon>Fungi</taxon>
        <taxon>Dikarya</taxon>
        <taxon>Basidiomycota</taxon>
        <taxon>Agaricomycotina</taxon>
        <taxon>Agaricomycetes</taxon>
        <taxon>Agaricomycetidae</taxon>
        <taxon>Agaricales</taxon>
        <taxon>Agaricineae</taxon>
        <taxon>Psathyrellaceae</taxon>
        <taxon>Coprinopsis</taxon>
    </lineage>
</organism>
<dbReference type="Pfam" id="PF13409">
    <property type="entry name" value="GST_N_2"/>
    <property type="match status" value="1"/>
</dbReference>
<dbReference type="OrthoDB" id="4951845at2759"/>
<dbReference type="EMBL" id="ML210234">
    <property type="protein sequence ID" value="TFK22710.1"/>
    <property type="molecule type" value="Genomic_DNA"/>
</dbReference>
<dbReference type="InterPro" id="IPR036249">
    <property type="entry name" value="Thioredoxin-like_sf"/>
</dbReference>
<accession>A0A5C3KQ89</accession>
<evidence type="ECO:0000313" key="2">
    <source>
        <dbReference type="EMBL" id="TFK22710.1"/>
    </source>
</evidence>
<dbReference type="InterPro" id="IPR004045">
    <property type="entry name" value="Glutathione_S-Trfase_N"/>
</dbReference>
<feature type="domain" description="GST N-terminal" evidence="1">
    <location>
        <begin position="37"/>
        <end position="132"/>
    </location>
</feature>
<evidence type="ECO:0000259" key="1">
    <source>
        <dbReference type="PROSITE" id="PS50404"/>
    </source>
</evidence>
<dbReference type="STRING" id="230819.A0A5C3KQ89"/>
<protein>
    <recommendedName>
        <fullName evidence="1">GST N-terminal domain-containing protein</fullName>
    </recommendedName>
</protein>
<dbReference type="Proteomes" id="UP000307440">
    <property type="component" value="Unassembled WGS sequence"/>
</dbReference>
<keyword evidence="3" id="KW-1185">Reference proteome</keyword>
<dbReference type="InterPro" id="IPR036282">
    <property type="entry name" value="Glutathione-S-Trfase_C_sf"/>
</dbReference>
<proteinExistence type="predicted"/>
<dbReference type="PROSITE" id="PS50404">
    <property type="entry name" value="GST_NTER"/>
    <property type="match status" value="1"/>
</dbReference>
<dbReference type="AlphaFoldDB" id="A0A5C3KQ89"/>
<evidence type="ECO:0000313" key="3">
    <source>
        <dbReference type="Proteomes" id="UP000307440"/>
    </source>
</evidence>
<reference evidence="2 3" key="1">
    <citation type="journal article" date="2019" name="Nat. Ecol. Evol.">
        <title>Megaphylogeny resolves global patterns of mushroom evolution.</title>
        <authorList>
            <person name="Varga T."/>
            <person name="Krizsan K."/>
            <person name="Foldi C."/>
            <person name="Dima B."/>
            <person name="Sanchez-Garcia M."/>
            <person name="Sanchez-Ramirez S."/>
            <person name="Szollosi G.J."/>
            <person name="Szarkandi J.G."/>
            <person name="Papp V."/>
            <person name="Albert L."/>
            <person name="Andreopoulos W."/>
            <person name="Angelini C."/>
            <person name="Antonin V."/>
            <person name="Barry K.W."/>
            <person name="Bougher N.L."/>
            <person name="Buchanan P."/>
            <person name="Buyck B."/>
            <person name="Bense V."/>
            <person name="Catcheside P."/>
            <person name="Chovatia M."/>
            <person name="Cooper J."/>
            <person name="Damon W."/>
            <person name="Desjardin D."/>
            <person name="Finy P."/>
            <person name="Geml J."/>
            <person name="Haridas S."/>
            <person name="Hughes K."/>
            <person name="Justo A."/>
            <person name="Karasinski D."/>
            <person name="Kautmanova I."/>
            <person name="Kiss B."/>
            <person name="Kocsube S."/>
            <person name="Kotiranta H."/>
            <person name="LaButti K.M."/>
            <person name="Lechner B.E."/>
            <person name="Liimatainen K."/>
            <person name="Lipzen A."/>
            <person name="Lukacs Z."/>
            <person name="Mihaltcheva S."/>
            <person name="Morgado L.N."/>
            <person name="Niskanen T."/>
            <person name="Noordeloos M.E."/>
            <person name="Ohm R.A."/>
            <person name="Ortiz-Santana B."/>
            <person name="Ovrebo C."/>
            <person name="Racz N."/>
            <person name="Riley R."/>
            <person name="Savchenko A."/>
            <person name="Shiryaev A."/>
            <person name="Soop K."/>
            <person name="Spirin V."/>
            <person name="Szebenyi C."/>
            <person name="Tomsovsky M."/>
            <person name="Tulloss R.E."/>
            <person name="Uehling J."/>
            <person name="Grigoriev I.V."/>
            <person name="Vagvolgyi C."/>
            <person name="Papp T."/>
            <person name="Martin F.M."/>
            <person name="Miettinen O."/>
            <person name="Hibbett D.S."/>
            <person name="Nagy L.G."/>
        </authorList>
    </citation>
    <scope>NUCLEOTIDE SEQUENCE [LARGE SCALE GENOMIC DNA]</scope>
    <source>
        <strain evidence="2 3">CBS 121175</strain>
    </source>
</reference>
<dbReference type="InterPro" id="IPR054416">
    <property type="entry name" value="GST_UstS-like_C"/>
</dbReference>
<dbReference type="CDD" id="cd03038">
    <property type="entry name" value="GST_N_etherase_LigE"/>
    <property type="match status" value="1"/>
</dbReference>
<name>A0A5C3KQ89_COPMA</name>
<dbReference type="SUPFAM" id="SSF52833">
    <property type="entry name" value="Thioredoxin-like"/>
    <property type="match status" value="1"/>
</dbReference>
<sequence>MLVAVVVSIHGAYIISQSASIQVTTSSTSKMITFYDIPSSPPKRAWSPNTWKTRLTLNYKGLAYKTEWLEYPEITPFYKVHGIAPTQIYADGSHYHSLPVIKDEDESTGEVTYIADSLEIAKYLDGKYPTTPKVVLDEDGTLGHFWDSQKAFPDELGPKVIYPFCHVAFKATVRILSPDSAAHFKVARAKGLSALDPANKISTIDEVQLSQEEVKQAWQNLKANLGALGEKWLGGKDSKEVDWVSGDRISFADLALGAFLVWIGAVSGKDSEEWQDLLTWNGGRWKKFLERLEKYQL</sequence>
<dbReference type="Gene3D" id="3.40.30.10">
    <property type="entry name" value="Glutaredoxin"/>
    <property type="match status" value="1"/>
</dbReference>